<protein>
    <submittedName>
        <fullName evidence="1">Uncharacterized protein</fullName>
    </submittedName>
</protein>
<name>A0ABD2KWZ1_9BILA</name>
<proteinExistence type="predicted"/>
<organism evidence="1 2">
    <name type="scientific">Heterodera trifolii</name>
    <dbReference type="NCBI Taxonomy" id="157864"/>
    <lineage>
        <taxon>Eukaryota</taxon>
        <taxon>Metazoa</taxon>
        <taxon>Ecdysozoa</taxon>
        <taxon>Nematoda</taxon>
        <taxon>Chromadorea</taxon>
        <taxon>Rhabditida</taxon>
        <taxon>Tylenchina</taxon>
        <taxon>Tylenchomorpha</taxon>
        <taxon>Tylenchoidea</taxon>
        <taxon>Heteroderidae</taxon>
        <taxon>Heteroderinae</taxon>
        <taxon>Heterodera</taxon>
    </lineage>
</organism>
<keyword evidence="2" id="KW-1185">Reference proteome</keyword>
<dbReference type="Proteomes" id="UP001620626">
    <property type="component" value="Unassembled WGS sequence"/>
</dbReference>
<evidence type="ECO:0000313" key="1">
    <source>
        <dbReference type="EMBL" id="KAL3107446.1"/>
    </source>
</evidence>
<dbReference type="AlphaFoldDB" id="A0ABD2KWZ1"/>
<reference evidence="1 2" key="1">
    <citation type="submission" date="2024-10" db="EMBL/GenBank/DDBJ databases">
        <authorList>
            <person name="Kim D."/>
        </authorList>
    </citation>
    <scope>NUCLEOTIDE SEQUENCE [LARGE SCALE GENOMIC DNA]</scope>
    <source>
        <strain evidence="1">BH-2024</strain>
    </source>
</reference>
<dbReference type="EMBL" id="JBICBT010000616">
    <property type="protein sequence ID" value="KAL3107446.1"/>
    <property type="molecule type" value="Genomic_DNA"/>
</dbReference>
<sequence>MAAQPADEKQRLVANCKSSVTSLIKRIKQIPIGMPGPPVDGVQQSAARFFAENAYIELSCFINNLPNLPHATDFNELGLNANAENYVPTLLQRINDMVLNCTKSPEATAEVLGQLGIVLIVKNEGVNRSFKIRSSSAAGGE</sequence>
<accession>A0ABD2KWZ1</accession>
<gene>
    <name evidence="1" type="ORF">niasHT_014163</name>
</gene>
<evidence type="ECO:0000313" key="2">
    <source>
        <dbReference type="Proteomes" id="UP001620626"/>
    </source>
</evidence>
<comment type="caution">
    <text evidence="1">The sequence shown here is derived from an EMBL/GenBank/DDBJ whole genome shotgun (WGS) entry which is preliminary data.</text>
</comment>